<protein>
    <submittedName>
        <fullName evidence="1">Uncharacterized protein</fullName>
    </submittedName>
</protein>
<evidence type="ECO:0000313" key="2">
    <source>
        <dbReference type="Proteomes" id="UP000054359"/>
    </source>
</evidence>
<dbReference type="AlphaFoldDB" id="A0A087TVX7"/>
<dbReference type="OrthoDB" id="6434212at2759"/>
<accession>A0A087TVX7</accession>
<evidence type="ECO:0000313" key="1">
    <source>
        <dbReference type="EMBL" id="KFM69266.1"/>
    </source>
</evidence>
<proteinExistence type="predicted"/>
<organism evidence="1 2">
    <name type="scientific">Stegodyphus mimosarum</name>
    <name type="common">African social velvet spider</name>
    <dbReference type="NCBI Taxonomy" id="407821"/>
    <lineage>
        <taxon>Eukaryota</taxon>
        <taxon>Metazoa</taxon>
        <taxon>Ecdysozoa</taxon>
        <taxon>Arthropoda</taxon>
        <taxon>Chelicerata</taxon>
        <taxon>Arachnida</taxon>
        <taxon>Araneae</taxon>
        <taxon>Araneomorphae</taxon>
        <taxon>Entelegynae</taxon>
        <taxon>Eresoidea</taxon>
        <taxon>Eresidae</taxon>
        <taxon>Stegodyphus</taxon>
    </lineage>
</organism>
<dbReference type="Proteomes" id="UP000054359">
    <property type="component" value="Unassembled WGS sequence"/>
</dbReference>
<feature type="non-terminal residue" evidence="1">
    <location>
        <position position="124"/>
    </location>
</feature>
<keyword evidence="2" id="KW-1185">Reference proteome</keyword>
<reference evidence="1 2" key="1">
    <citation type="submission" date="2013-11" db="EMBL/GenBank/DDBJ databases">
        <title>Genome sequencing of Stegodyphus mimosarum.</title>
        <authorList>
            <person name="Bechsgaard J."/>
        </authorList>
    </citation>
    <scope>NUCLEOTIDE SEQUENCE [LARGE SCALE GENOMIC DNA]</scope>
</reference>
<gene>
    <name evidence="1" type="ORF">X975_23576</name>
</gene>
<dbReference type="EMBL" id="KK117003">
    <property type="protein sequence ID" value="KFM69266.1"/>
    <property type="molecule type" value="Genomic_DNA"/>
</dbReference>
<sequence>MAFLAKVRKEGLLILAEELGEKVRSELRILDLRQLIMRNKSYEEELVKDLLENITSMKLDRKEEERQDRIRREEREFELTRLRLLAVNGNDSLTGGNEENVLAITTCKKLFQNSILKRRILIHI</sequence>
<name>A0A087TVX7_STEMI</name>